<feature type="region of interest" description="Disordered" evidence="2">
    <location>
        <begin position="417"/>
        <end position="439"/>
    </location>
</feature>
<dbReference type="Pfam" id="PF00480">
    <property type="entry name" value="ROK"/>
    <property type="match status" value="2"/>
</dbReference>
<dbReference type="PANTHER" id="PTHR18964">
    <property type="entry name" value="ROK (REPRESSOR, ORF, KINASE) FAMILY"/>
    <property type="match status" value="1"/>
</dbReference>
<dbReference type="PANTHER" id="PTHR18964:SF149">
    <property type="entry name" value="BIFUNCTIONAL UDP-N-ACETYLGLUCOSAMINE 2-EPIMERASE_N-ACETYLMANNOSAMINE KINASE"/>
    <property type="match status" value="1"/>
</dbReference>
<comment type="similarity">
    <text evidence="1">Belongs to the ROK (NagC/XylR) family.</text>
</comment>
<protein>
    <submittedName>
        <fullName evidence="3">ROK family transcriptional regulator</fullName>
    </submittedName>
</protein>
<evidence type="ECO:0000313" key="3">
    <source>
        <dbReference type="EMBL" id="NEE00665.1"/>
    </source>
</evidence>
<dbReference type="InterPro" id="IPR000600">
    <property type="entry name" value="ROK"/>
</dbReference>
<proteinExistence type="inferred from homology"/>
<evidence type="ECO:0000256" key="1">
    <source>
        <dbReference type="ARBA" id="ARBA00006479"/>
    </source>
</evidence>
<dbReference type="Gene3D" id="1.10.10.10">
    <property type="entry name" value="Winged helix-like DNA-binding domain superfamily/Winged helix DNA-binding domain"/>
    <property type="match status" value="1"/>
</dbReference>
<dbReference type="InterPro" id="IPR036388">
    <property type="entry name" value="WH-like_DNA-bd_sf"/>
</dbReference>
<dbReference type="SUPFAM" id="SSF53067">
    <property type="entry name" value="Actin-like ATPase domain"/>
    <property type="match status" value="2"/>
</dbReference>
<dbReference type="Gene3D" id="3.30.420.40">
    <property type="match status" value="2"/>
</dbReference>
<evidence type="ECO:0000313" key="4">
    <source>
        <dbReference type="Proteomes" id="UP000475214"/>
    </source>
</evidence>
<dbReference type="Proteomes" id="UP000475214">
    <property type="component" value="Unassembled WGS sequence"/>
</dbReference>
<dbReference type="InterPro" id="IPR036390">
    <property type="entry name" value="WH_DNA-bd_sf"/>
</dbReference>
<name>A0A6L9S5D4_9ACTN</name>
<evidence type="ECO:0000256" key="2">
    <source>
        <dbReference type="SAM" id="MobiDB-lite"/>
    </source>
</evidence>
<dbReference type="AlphaFoldDB" id="A0A6L9S5D4"/>
<dbReference type="EMBL" id="JAAGOA010000006">
    <property type="protein sequence ID" value="NEE00665.1"/>
    <property type="molecule type" value="Genomic_DNA"/>
</dbReference>
<comment type="caution">
    <text evidence="3">The sequence shown here is derived from an EMBL/GenBank/DDBJ whole genome shotgun (WGS) entry which is preliminary data.</text>
</comment>
<gene>
    <name evidence="3" type="ORF">G1H10_10845</name>
</gene>
<dbReference type="InterPro" id="IPR043129">
    <property type="entry name" value="ATPase_NBD"/>
</dbReference>
<accession>A0A6L9S5D4</accession>
<dbReference type="SUPFAM" id="SSF46785">
    <property type="entry name" value="Winged helix' DNA-binding domain"/>
    <property type="match status" value="1"/>
</dbReference>
<reference evidence="3 4" key="1">
    <citation type="submission" date="2020-02" db="EMBL/GenBank/DDBJ databases">
        <authorList>
            <person name="Li X.-J."/>
            <person name="Han X.-M."/>
        </authorList>
    </citation>
    <scope>NUCLEOTIDE SEQUENCE [LARGE SCALE GENOMIC DNA]</scope>
    <source>
        <strain evidence="3 4">CCTCC AB 2017055</strain>
    </source>
</reference>
<sequence length="439" mass="45478">MRIEQGSTHEAVRRHNLSVVLRQLHLAGPLSRSELAMRTDLNRSTIKALVAQLGSLGLVRESDADHRGTRGRPSPMVAVRSGRLVVLAVEIAVDFVTVATVGLGGRIHAEQRIDLAHGAAVRPAVLVRQVRDVAAELVRPSQVIMGVGVAIVGLVRGEDGFVHIAPNLGWADVPLGQLVADELRVPTAVAGGSRAVIGPDVPVLVANEADLGVLAEHARGAAQGFDNVLYLSGEVGIGGGVVVGGRRLTGANGYAGELGHLPVNPDGRACGCGGRGCWETEAGKRTFLRLAGHEQSERPEQPTDPVAHVVAAAKAGDPQAVRAAEEVGRWLGIGLAGLVNVFDPDRVVLGGMYGRAFDVFEAAVVEVLKTRALTPPTVELVPAALGPESSLIGAAELAFEPLLADPDGVLTASLSARDGAASARVESSPAPRTKGKRDG</sequence>
<dbReference type="RefSeq" id="WP_163736756.1">
    <property type="nucleotide sequence ID" value="NZ_JAAGOA010000006.1"/>
</dbReference>
<organism evidence="3 4">
    <name type="scientific">Phytoactinopolyspora halotolerans</name>
    <dbReference type="NCBI Taxonomy" id="1981512"/>
    <lineage>
        <taxon>Bacteria</taxon>
        <taxon>Bacillati</taxon>
        <taxon>Actinomycetota</taxon>
        <taxon>Actinomycetes</taxon>
        <taxon>Jiangellales</taxon>
        <taxon>Jiangellaceae</taxon>
        <taxon>Phytoactinopolyspora</taxon>
    </lineage>
</organism>
<keyword evidence="4" id="KW-1185">Reference proteome</keyword>